<feature type="compositionally biased region" description="Low complexity" evidence="1">
    <location>
        <begin position="8"/>
        <end position="45"/>
    </location>
</feature>
<dbReference type="AlphaFoldDB" id="A0A852SLP3"/>
<evidence type="ECO:0000313" key="2">
    <source>
        <dbReference type="EMBL" id="NYD68217.1"/>
    </source>
</evidence>
<gene>
    <name evidence="2" type="ORF">BJ972_002736</name>
</gene>
<dbReference type="Proteomes" id="UP000581087">
    <property type="component" value="Unassembled WGS sequence"/>
</dbReference>
<evidence type="ECO:0000313" key="3">
    <source>
        <dbReference type="Proteomes" id="UP000581087"/>
    </source>
</evidence>
<feature type="region of interest" description="Disordered" evidence="1">
    <location>
        <begin position="1"/>
        <end position="65"/>
    </location>
</feature>
<protein>
    <submittedName>
        <fullName evidence="2">Uncharacterized protein</fullName>
    </submittedName>
</protein>
<evidence type="ECO:0000256" key="1">
    <source>
        <dbReference type="SAM" id="MobiDB-lite"/>
    </source>
</evidence>
<accession>A0A852SLP3</accession>
<comment type="caution">
    <text evidence="2">The sequence shown here is derived from an EMBL/GenBank/DDBJ whole genome shotgun (WGS) entry which is preliminary data.</text>
</comment>
<proteinExistence type="predicted"/>
<dbReference type="EMBL" id="JACCBI010000001">
    <property type="protein sequence ID" value="NYD68217.1"/>
    <property type="molecule type" value="Genomic_DNA"/>
</dbReference>
<reference evidence="2 3" key="1">
    <citation type="submission" date="2020-07" db="EMBL/GenBank/DDBJ databases">
        <title>Sequencing the genomes of 1000 actinobacteria strains.</title>
        <authorList>
            <person name="Klenk H.-P."/>
        </authorList>
    </citation>
    <scope>NUCLEOTIDE SEQUENCE [LARGE SCALE GENOMIC DNA]</scope>
    <source>
        <strain evidence="2 3">DSM 23870</strain>
    </source>
</reference>
<feature type="compositionally biased region" description="Low complexity" evidence="1">
    <location>
        <begin position="54"/>
        <end position="65"/>
    </location>
</feature>
<organism evidence="2 3">
    <name type="scientific">Agromyces atrinae</name>
    <dbReference type="NCBI Taxonomy" id="592376"/>
    <lineage>
        <taxon>Bacteria</taxon>
        <taxon>Bacillati</taxon>
        <taxon>Actinomycetota</taxon>
        <taxon>Actinomycetes</taxon>
        <taxon>Micrococcales</taxon>
        <taxon>Microbacteriaceae</taxon>
        <taxon>Agromyces</taxon>
    </lineage>
</organism>
<name>A0A852SLP3_9MICO</name>
<sequence length="65" mass="6427">MTTTSEHATTPLPAGPTAAPATAPTTAFAAAPAAPAPARRMTAAGRTRRGLGRPGLPGLRQQSHG</sequence>